<feature type="domain" description="Aminotransferase class I/classII large" evidence="5">
    <location>
        <begin position="109"/>
        <end position="434"/>
    </location>
</feature>
<evidence type="ECO:0000256" key="1">
    <source>
        <dbReference type="ARBA" id="ARBA00007970"/>
    </source>
</evidence>
<dbReference type="Proteomes" id="UP000245880">
    <property type="component" value="Unassembled WGS sequence"/>
</dbReference>
<dbReference type="Pfam" id="PF00155">
    <property type="entry name" value="Aminotran_1_2"/>
    <property type="match status" value="1"/>
</dbReference>
<evidence type="ECO:0000256" key="2">
    <source>
        <dbReference type="ARBA" id="ARBA00022576"/>
    </source>
</evidence>
<evidence type="ECO:0000256" key="3">
    <source>
        <dbReference type="ARBA" id="ARBA00022679"/>
    </source>
</evidence>
<keyword evidence="4" id="KW-0663">Pyridoxal phosphate</keyword>
<evidence type="ECO:0000313" key="7">
    <source>
        <dbReference type="Proteomes" id="UP000245880"/>
    </source>
</evidence>
<name>A0A316AE87_9BACT</name>
<dbReference type="InterPro" id="IPR015424">
    <property type="entry name" value="PyrdxlP-dep_Trfase"/>
</dbReference>
<evidence type="ECO:0000313" key="6">
    <source>
        <dbReference type="EMBL" id="PWJ55588.1"/>
    </source>
</evidence>
<evidence type="ECO:0000256" key="4">
    <source>
        <dbReference type="ARBA" id="ARBA00022898"/>
    </source>
</evidence>
<dbReference type="EMBL" id="QGDT01000013">
    <property type="protein sequence ID" value="PWJ55588.1"/>
    <property type="molecule type" value="Genomic_DNA"/>
</dbReference>
<reference evidence="6 7" key="1">
    <citation type="submission" date="2018-03" db="EMBL/GenBank/DDBJ databases">
        <title>Genomic Encyclopedia of Archaeal and Bacterial Type Strains, Phase II (KMG-II): from individual species to whole genera.</title>
        <authorList>
            <person name="Goeker M."/>
        </authorList>
    </citation>
    <scope>NUCLEOTIDE SEQUENCE [LARGE SCALE GENOMIC DNA]</scope>
    <source>
        <strain evidence="6 7">DSM 100346</strain>
    </source>
</reference>
<keyword evidence="2 6" id="KW-0032">Aminotransferase</keyword>
<dbReference type="Gene3D" id="3.90.1150.10">
    <property type="entry name" value="Aspartate Aminotransferase, domain 1"/>
    <property type="match status" value="1"/>
</dbReference>
<dbReference type="GO" id="GO:0008483">
    <property type="term" value="F:transaminase activity"/>
    <property type="evidence" value="ECO:0007669"/>
    <property type="project" value="UniProtKB-KW"/>
</dbReference>
<dbReference type="CDD" id="cd00609">
    <property type="entry name" value="AAT_like"/>
    <property type="match status" value="1"/>
</dbReference>
<comment type="caution">
    <text evidence="6">The sequence shown here is derived from an EMBL/GenBank/DDBJ whole genome shotgun (WGS) entry which is preliminary data.</text>
</comment>
<dbReference type="Gene3D" id="3.40.640.10">
    <property type="entry name" value="Type I PLP-dependent aspartate aminotransferase-like (Major domain)"/>
    <property type="match status" value="1"/>
</dbReference>
<evidence type="ECO:0000259" key="5">
    <source>
        <dbReference type="Pfam" id="PF00155"/>
    </source>
</evidence>
<dbReference type="AlphaFoldDB" id="A0A316AE87"/>
<keyword evidence="7" id="KW-1185">Reference proteome</keyword>
<accession>A0A316AE87</accession>
<dbReference type="GO" id="GO:0030170">
    <property type="term" value="F:pyridoxal phosphate binding"/>
    <property type="evidence" value="ECO:0007669"/>
    <property type="project" value="InterPro"/>
</dbReference>
<organism evidence="6 7">
    <name type="scientific">Dyadobacter jejuensis</name>
    <dbReference type="NCBI Taxonomy" id="1082580"/>
    <lineage>
        <taxon>Bacteria</taxon>
        <taxon>Pseudomonadati</taxon>
        <taxon>Bacteroidota</taxon>
        <taxon>Cytophagia</taxon>
        <taxon>Cytophagales</taxon>
        <taxon>Spirosomataceae</taxon>
        <taxon>Dyadobacter</taxon>
    </lineage>
</organism>
<dbReference type="SUPFAM" id="SSF53383">
    <property type="entry name" value="PLP-dependent transferases"/>
    <property type="match status" value="1"/>
</dbReference>
<gene>
    <name evidence="6" type="ORF">CLV98_11364</name>
</gene>
<proteinExistence type="inferred from homology"/>
<dbReference type="InterPro" id="IPR015422">
    <property type="entry name" value="PyrdxlP-dep_Trfase_small"/>
</dbReference>
<dbReference type="PANTHER" id="PTHR43643:SF3">
    <property type="entry name" value="HISTIDINOL-PHOSPHATE AMINOTRANSFERASE"/>
    <property type="match status" value="1"/>
</dbReference>
<dbReference type="PANTHER" id="PTHR43643">
    <property type="entry name" value="HISTIDINOL-PHOSPHATE AMINOTRANSFERASE 2"/>
    <property type="match status" value="1"/>
</dbReference>
<keyword evidence="3 6" id="KW-0808">Transferase</keyword>
<sequence length="438" mass="48651">MNPLEINDLVLSSPPQLIKIFFKRKSLPSSLISKFYFIKTHQVMNQKMDRRSLLKTGLFAIGGMSLAPHLSMGAFSNSPLSLDPENRIYRSPMVREHFLPDDFKAPKIIAKLNANENPYGPPMTAQKAVAESVKYGNRYAWKEMYDLVEKIAKKEGVTKEHIMMGPGSSDLLEKVALVLFMNGGNVVSADPCYMSLIKVAESVGATWKAVPCKDDWSHDLKAMEAAVDKDTKLVYICNPNNPTGAITTGKELLDFCSRVSEKVPIFVDEAYIELAVGADTQSMVSLLQKNKNVIVARTFSKIMGMAGIRVGYMAAQPEFIEQISKITRGGMGISYTSIFAASASMDDKDFQGNTRKLNHEAKQYLYTELDKRGYKYIPSYTNFVLFPIPFSGKELLGKMAAKGVAVRAFDIQDKPWCRVSIGTMDEMKAFVGALGQFS</sequence>
<protein>
    <submittedName>
        <fullName evidence="6">Histidinol-phosphate aminotransferase</fullName>
    </submittedName>
</protein>
<dbReference type="InterPro" id="IPR015421">
    <property type="entry name" value="PyrdxlP-dep_Trfase_major"/>
</dbReference>
<dbReference type="InterPro" id="IPR050106">
    <property type="entry name" value="HistidinolP_aminotransfase"/>
</dbReference>
<comment type="similarity">
    <text evidence="1">Belongs to the class-II pyridoxal-phosphate-dependent aminotransferase family. Histidinol-phosphate aminotransferase subfamily.</text>
</comment>
<dbReference type="InterPro" id="IPR004839">
    <property type="entry name" value="Aminotransferase_I/II_large"/>
</dbReference>